<dbReference type="PANTHER" id="PTHR47411">
    <property type="entry name" value="B3GNT1, BETA-1,3-N-ACETYLGUCOSAMINYLTRANSFERASE 1, HOMOLOG"/>
    <property type="match status" value="1"/>
</dbReference>
<dbReference type="AlphaFoldDB" id="A0A1I7UU52"/>
<protein>
    <submittedName>
        <fullName evidence="2">I-beta-1,3-N-acetylglucosaminyltransferase</fullName>
    </submittedName>
</protein>
<accession>A0A1I7UU52</accession>
<proteinExistence type="predicted"/>
<dbReference type="STRING" id="1561998.A0A1I7UU52"/>
<dbReference type="PANTHER" id="PTHR47411:SF2">
    <property type="entry name" value="B3GNT1, BETA-1,3-N-ACETYLGUCOSAMINYLTRANSFERASE 1, HOMOLOG"/>
    <property type="match status" value="1"/>
</dbReference>
<reference evidence="2" key="1">
    <citation type="submission" date="2016-11" db="UniProtKB">
        <authorList>
            <consortium name="WormBaseParasite"/>
        </authorList>
    </citation>
    <scope>IDENTIFICATION</scope>
</reference>
<name>A0A1I7UU52_9PELO</name>
<dbReference type="Proteomes" id="UP000095282">
    <property type="component" value="Unplaced"/>
</dbReference>
<keyword evidence="1" id="KW-1185">Reference proteome</keyword>
<evidence type="ECO:0000313" key="2">
    <source>
        <dbReference type="WBParaSite" id="Csp11.Scaffold630.g19368.t3"/>
    </source>
</evidence>
<dbReference type="Pfam" id="PF13896">
    <property type="entry name" value="Glyco_transf_49"/>
    <property type="match status" value="1"/>
</dbReference>
<dbReference type="WBParaSite" id="Csp11.Scaffold630.g19368.t3">
    <property type="protein sequence ID" value="Csp11.Scaffold630.g19368.t3"/>
    <property type="gene ID" value="Csp11.Scaffold630.g19368"/>
</dbReference>
<organism evidence="1 2">
    <name type="scientific">Caenorhabditis tropicalis</name>
    <dbReference type="NCBI Taxonomy" id="1561998"/>
    <lineage>
        <taxon>Eukaryota</taxon>
        <taxon>Metazoa</taxon>
        <taxon>Ecdysozoa</taxon>
        <taxon>Nematoda</taxon>
        <taxon>Chromadorea</taxon>
        <taxon>Rhabditida</taxon>
        <taxon>Rhabditina</taxon>
        <taxon>Rhabditomorpha</taxon>
        <taxon>Rhabditoidea</taxon>
        <taxon>Rhabditidae</taxon>
        <taxon>Peloderinae</taxon>
        <taxon>Caenorhabditis</taxon>
    </lineage>
</organism>
<sequence length="406" mass="46761">MESKKSKTRMTSDLIVYWETGLLDGRQPLLLGSLEFAKDGFSETIGKSLGLYAVHPIDYQDDQICIEYNFLEATESFRYGLEPVSLAIHGTSDVLGLIERMPGLWDGPISVGVFLDSDSLMVLEYLRNLHKCDRDFNRKVTIHFAYRKSIFQKGCRPVDVPMTNLTCREFMANRKSWRIPSSFLLYPYSMMRNVARRGAKSDLHFVIDADMVPSIGVARDIMPVANALLDGKRKVVLLIRRFETRKGADVPRTVADLKMSMRAKRTFEFHYQFHPNLHLIKNLPYWFTKSRSSDNVSAWEIEPRMPHWEPQPILHRNDLYAPDYVPSRVKDMVSLAFKLCRAGYSFHLASYAFTVHEGVKTSNSLFNVAVATHQQLHAKHRAHKRFADEIRTLYPDTVDKCGNFEI</sequence>
<evidence type="ECO:0000313" key="1">
    <source>
        <dbReference type="Proteomes" id="UP000095282"/>
    </source>
</evidence>